<dbReference type="WBParaSite" id="SSTP_0001024200.1">
    <property type="protein sequence ID" value="SSTP_0001024200.1"/>
    <property type="gene ID" value="SSTP_0001024200"/>
</dbReference>
<dbReference type="WBParaSite" id="TCONS_00016052.p1">
    <property type="protein sequence ID" value="TCONS_00016052.p1"/>
    <property type="gene ID" value="XLOC_010655"/>
</dbReference>
<dbReference type="PANTHER" id="PTHR48097">
    <property type="entry name" value="L-THREONINE ALDOLASE-RELATED"/>
    <property type="match status" value="1"/>
</dbReference>
<comment type="similarity">
    <text evidence="2">Belongs to the threonine aldolase family.</text>
</comment>
<dbReference type="Pfam" id="PF01212">
    <property type="entry name" value="Beta_elim_lyase"/>
    <property type="match status" value="1"/>
</dbReference>
<evidence type="ECO:0000256" key="4">
    <source>
        <dbReference type="ARBA" id="ARBA00023239"/>
    </source>
</evidence>
<evidence type="ECO:0000259" key="6">
    <source>
        <dbReference type="Pfam" id="PF01212"/>
    </source>
</evidence>
<dbReference type="InterPro" id="IPR015424">
    <property type="entry name" value="PyrdxlP-dep_Trfase"/>
</dbReference>
<dbReference type="InterPro" id="IPR015422">
    <property type="entry name" value="PyrdxlP-dep_Trfase_small"/>
</dbReference>
<dbReference type="AlphaFoldDB" id="A0A0K0EL99"/>
<evidence type="ECO:0000313" key="9">
    <source>
        <dbReference type="WBParaSite" id="TCONS_00016052.p1"/>
    </source>
</evidence>
<dbReference type="PANTHER" id="PTHR48097:SF9">
    <property type="entry name" value="L-THREONINE ALDOLASE"/>
    <property type="match status" value="1"/>
</dbReference>
<evidence type="ECO:0000256" key="3">
    <source>
        <dbReference type="ARBA" id="ARBA00022898"/>
    </source>
</evidence>
<keyword evidence="4" id="KW-0456">Lyase</keyword>
<feature type="modified residue" description="N6-(pyridoxal phosphate)lysine" evidence="5">
    <location>
        <position position="237"/>
    </location>
</feature>
<evidence type="ECO:0000256" key="2">
    <source>
        <dbReference type="ARBA" id="ARBA00006966"/>
    </source>
</evidence>
<dbReference type="GO" id="GO:0006567">
    <property type="term" value="P:L-threonine catabolic process"/>
    <property type="evidence" value="ECO:0007669"/>
    <property type="project" value="TreeGrafter"/>
</dbReference>
<keyword evidence="7" id="KW-1185">Reference proteome</keyword>
<dbReference type="Gene3D" id="3.40.640.10">
    <property type="entry name" value="Type I PLP-dependent aspartate aminotransferase-like (Major domain)"/>
    <property type="match status" value="1"/>
</dbReference>
<dbReference type="FunFam" id="3.40.640.10:FF:000030">
    <property type="entry name" value="Low-specificity L-threonine aldolase"/>
    <property type="match status" value="1"/>
</dbReference>
<dbReference type="InterPro" id="IPR015421">
    <property type="entry name" value="PyrdxlP-dep_Trfase_major"/>
</dbReference>
<evidence type="ECO:0000313" key="8">
    <source>
        <dbReference type="WBParaSite" id="SSTP_0001024200.1"/>
    </source>
</evidence>
<dbReference type="PIRSF" id="PIRSF017617">
    <property type="entry name" value="Thr_aldolase"/>
    <property type="match status" value="1"/>
</dbReference>
<feature type="domain" description="Aromatic amino acid beta-eliminating lyase/threonine aldolase" evidence="6">
    <location>
        <begin position="39"/>
        <end position="306"/>
    </location>
</feature>
<proteinExistence type="inferred from homology"/>
<organism evidence="8">
    <name type="scientific">Strongyloides stercoralis</name>
    <name type="common">Threadworm</name>
    <dbReference type="NCBI Taxonomy" id="6248"/>
    <lineage>
        <taxon>Eukaryota</taxon>
        <taxon>Metazoa</taxon>
        <taxon>Ecdysozoa</taxon>
        <taxon>Nematoda</taxon>
        <taxon>Chromadorea</taxon>
        <taxon>Rhabditida</taxon>
        <taxon>Tylenchina</taxon>
        <taxon>Panagrolaimomorpha</taxon>
        <taxon>Strongyloidoidea</taxon>
        <taxon>Strongyloididae</taxon>
        <taxon>Strongyloides</taxon>
    </lineage>
</organism>
<dbReference type="SUPFAM" id="SSF53383">
    <property type="entry name" value="PLP-dependent transferases"/>
    <property type="match status" value="1"/>
</dbReference>
<dbReference type="GO" id="GO:0005829">
    <property type="term" value="C:cytosol"/>
    <property type="evidence" value="ECO:0007669"/>
    <property type="project" value="TreeGrafter"/>
</dbReference>
<dbReference type="GO" id="GO:0008732">
    <property type="term" value="F:L-allo-threonine aldolase activity"/>
    <property type="evidence" value="ECO:0007669"/>
    <property type="project" value="TreeGrafter"/>
</dbReference>
<dbReference type="Gene3D" id="3.90.1150.10">
    <property type="entry name" value="Aspartate Aminotransferase, domain 1"/>
    <property type="match status" value="1"/>
</dbReference>
<evidence type="ECO:0000256" key="5">
    <source>
        <dbReference type="PIRSR" id="PIRSR017617-1"/>
    </source>
</evidence>
<name>A0A0K0EL99_STRER</name>
<keyword evidence="3" id="KW-0663">Pyridoxal phosphate</keyword>
<dbReference type="InterPro" id="IPR001597">
    <property type="entry name" value="ArAA_b-elim_lyase/Thr_aldolase"/>
</dbReference>
<sequence length="386" mass="43554">MHTLKIFSSQFLKYSKFQISIAKMYTKMGNPNMNKKIIDLRSDTVTLPCNEMRKIMAEAIVGDDVYSEDKSVNELEEKCAKYFGKEAGLFVVSGTMGNLLAVMAHCEPGSEIIVGNYQHIHKWEQGNYARYGGISAAVLKNNPDGTMNLDEVENAIRDIDDFHTPKTRLICVENTHNYCGGIPVPKEYFTNIKKIATNHNISVHLDGARILNAAVKLNISPKELVEDVDSVMMCFSKGLGAPVGSILVGSKKFIDKARYIRKGLGGGWRQAGHLAAPALYAFEIGLETVKKDHERVEILVKGLNNMFKKHNICDKIRVQDTPTTNMIILICENSITPQKVIKYLEEKNILAMEFDSKRIRMIIHRNINDDDIEYIIKCFEDFITKN</sequence>
<protein>
    <submittedName>
        <fullName evidence="8 9">Beta_elim_lyase domain-containing protein</fullName>
    </submittedName>
</protein>
<dbReference type="Proteomes" id="UP000035681">
    <property type="component" value="Unplaced"/>
</dbReference>
<accession>A0A0K0EL99</accession>
<dbReference type="InterPro" id="IPR023603">
    <property type="entry name" value="Low_specificity_L-TA-like"/>
</dbReference>
<reference evidence="8" key="1">
    <citation type="submission" date="2015-08" db="UniProtKB">
        <authorList>
            <consortium name="WormBaseParasite"/>
        </authorList>
    </citation>
    <scope>IDENTIFICATION</scope>
</reference>
<comment type="cofactor">
    <cofactor evidence="1">
        <name>pyridoxal 5'-phosphate</name>
        <dbReference type="ChEBI" id="CHEBI:597326"/>
    </cofactor>
</comment>
<dbReference type="NCBIfam" id="NF041359">
    <property type="entry name" value="GntG_guanitoxin"/>
    <property type="match status" value="1"/>
</dbReference>
<dbReference type="GO" id="GO:0006545">
    <property type="term" value="P:glycine biosynthetic process"/>
    <property type="evidence" value="ECO:0007669"/>
    <property type="project" value="TreeGrafter"/>
</dbReference>
<evidence type="ECO:0000313" key="7">
    <source>
        <dbReference type="Proteomes" id="UP000035681"/>
    </source>
</evidence>
<evidence type="ECO:0000256" key="1">
    <source>
        <dbReference type="ARBA" id="ARBA00001933"/>
    </source>
</evidence>
<dbReference type="STRING" id="6248.A0A0K0EL99"/>